<accession>A0A6L8XT02</accession>
<evidence type="ECO:0008006" key="3">
    <source>
        <dbReference type="Google" id="ProtNLM"/>
    </source>
</evidence>
<protein>
    <recommendedName>
        <fullName evidence="3">DegT/DnrJ/EryC1/StrS aminotransferase family protein</fullName>
    </recommendedName>
</protein>
<dbReference type="EMBL" id="WWVF01000014">
    <property type="protein sequence ID" value="MZS89116.1"/>
    <property type="molecule type" value="Genomic_DNA"/>
</dbReference>
<dbReference type="AlphaFoldDB" id="A0A6L8XT02"/>
<dbReference type="InterPro" id="IPR015424">
    <property type="entry name" value="PyrdxlP-dep_Trfase"/>
</dbReference>
<dbReference type="Proteomes" id="UP000477156">
    <property type="component" value="Unassembled WGS sequence"/>
</dbReference>
<evidence type="ECO:0000313" key="2">
    <source>
        <dbReference type="Proteomes" id="UP000477156"/>
    </source>
</evidence>
<gene>
    <name evidence="1" type="ORF">GT712_08530</name>
</gene>
<sequence>MMKEIGGYFQLEEMPGEEYYPDLYRVNLGRTALLWLLKSRRCRKILLPYFLCGSVVHTCQENQIETEFYHLNEKLEVLYPKEQLPEGEYLYLVNYYGQLSDSRISEYKKIYGNIIVDHTHAFFQKPLKGIDTLYSCRKFWGVSDGAYLSTDTSLTENKTVDYSAERMKHILGRYEHNAGTYYKDMLENAAKYDGMELRQMSKLTQNLLKAVDYDRAKKKREENYRILGELLPSESIFNQTVPEGPFAYPYFHADGMKLRRYLAEKKIFVPTYWKNIIENSETKSLEYTWAANILPLPCDQRYSVEDMKYMASVVRECEERI</sequence>
<reference evidence="1 2" key="1">
    <citation type="journal article" date="2019" name="Nat. Med.">
        <title>A library of human gut bacterial isolates paired with longitudinal multiomics data enables mechanistic microbiome research.</title>
        <authorList>
            <person name="Poyet M."/>
            <person name="Groussin M."/>
            <person name="Gibbons S.M."/>
            <person name="Avila-Pacheco J."/>
            <person name="Jiang X."/>
            <person name="Kearney S.M."/>
            <person name="Perrotta A.R."/>
            <person name="Berdy B."/>
            <person name="Zhao S."/>
            <person name="Lieberman T.D."/>
            <person name="Swanson P.K."/>
            <person name="Smith M."/>
            <person name="Roesemann S."/>
            <person name="Alexander J.E."/>
            <person name="Rich S.A."/>
            <person name="Livny J."/>
            <person name="Vlamakis H."/>
            <person name="Clish C."/>
            <person name="Bullock K."/>
            <person name="Deik A."/>
            <person name="Scott J."/>
            <person name="Pierce K.A."/>
            <person name="Xavier R.J."/>
            <person name="Alm E.J."/>
        </authorList>
    </citation>
    <scope>NUCLEOTIDE SEQUENCE [LARGE SCALE GENOMIC DNA]</scope>
    <source>
        <strain evidence="1 2">BIOML-A12</strain>
    </source>
</reference>
<name>A0A6L8XT02_9FIRM</name>
<organism evidence="1 2">
    <name type="scientific">Blautia wexlerae</name>
    <dbReference type="NCBI Taxonomy" id="418240"/>
    <lineage>
        <taxon>Bacteria</taxon>
        <taxon>Bacillati</taxon>
        <taxon>Bacillota</taxon>
        <taxon>Clostridia</taxon>
        <taxon>Lachnospirales</taxon>
        <taxon>Lachnospiraceae</taxon>
        <taxon>Blautia</taxon>
    </lineage>
</organism>
<proteinExistence type="predicted"/>
<evidence type="ECO:0000313" key="1">
    <source>
        <dbReference type="EMBL" id="MZS89116.1"/>
    </source>
</evidence>
<comment type="caution">
    <text evidence="1">The sequence shown here is derived from an EMBL/GenBank/DDBJ whole genome shotgun (WGS) entry which is preliminary data.</text>
</comment>
<dbReference type="SUPFAM" id="SSF53383">
    <property type="entry name" value="PLP-dependent transferases"/>
    <property type="match status" value="1"/>
</dbReference>